<dbReference type="Proteomes" id="UP000326961">
    <property type="component" value="Chromosome"/>
</dbReference>
<sequence>MAPFYPLEKLRKIPGFEGAIIVDPYSGGKGNSVRYFSVAPRDNYMRVTGLENLFVGGEKSGFFVGHTEAICTGSLAGHNAARNAIGMYLLQLPTNIAIGDFISYANQELKEEHADRLKFTFAGSIYFNRMKDLGFYTIDKKEIETRVKKAGLEGVFNKKIIK</sequence>
<keyword evidence="3" id="KW-0274">FAD</keyword>
<proteinExistence type="predicted"/>
<dbReference type="RefSeq" id="WP_150886204.1">
    <property type="nucleotide sequence ID" value="NZ_CANCWH010000005.1"/>
</dbReference>
<organism evidence="5 6">
    <name type="scientific">Paraclostridium bifermentans</name>
    <name type="common">Clostridium bifermentans</name>
    <dbReference type="NCBI Taxonomy" id="1490"/>
    <lineage>
        <taxon>Bacteria</taxon>
        <taxon>Bacillati</taxon>
        <taxon>Bacillota</taxon>
        <taxon>Clostridia</taxon>
        <taxon>Peptostreptococcales</taxon>
        <taxon>Peptostreptococcaceae</taxon>
        <taxon>Paraclostridium</taxon>
    </lineage>
</organism>
<reference evidence="5 6" key="1">
    <citation type="submission" date="2018-09" db="EMBL/GenBank/DDBJ databases">
        <title>A clostridial neurotoxin that targets Anopheles mosquitoes.</title>
        <authorList>
            <person name="Contreras E."/>
            <person name="Masuyer G."/>
            <person name="Qureshi N."/>
            <person name="Chawla S."/>
            <person name="Lim H.L."/>
            <person name="Chen J."/>
            <person name="Stenmark P."/>
            <person name="Gill S."/>
        </authorList>
    </citation>
    <scope>NUCLEOTIDE SEQUENCE [LARGE SCALE GENOMIC DNA]</scope>
    <source>
        <strain evidence="5 6">Cbm</strain>
    </source>
</reference>
<dbReference type="Gene3D" id="3.50.50.60">
    <property type="entry name" value="FAD/NAD(P)-binding domain"/>
    <property type="match status" value="1"/>
</dbReference>
<evidence type="ECO:0000256" key="3">
    <source>
        <dbReference type="ARBA" id="ARBA00022827"/>
    </source>
</evidence>
<evidence type="ECO:0000313" key="6">
    <source>
        <dbReference type="Proteomes" id="UP000326961"/>
    </source>
</evidence>
<dbReference type="AlphaFoldDB" id="A0A5P3XDB9"/>
<protein>
    <submittedName>
        <fullName evidence="5">Glucose-inhibited division protein A</fullName>
    </submittedName>
</protein>
<accession>A0A5P3XDB9</accession>
<keyword evidence="2" id="KW-0285">Flavoprotein</keyword>
<evidence type="ECO:0000256" key="2">
    <source>
        <dbReference type="ARBA" id="ARBA00022630"/>
    </source>
</evidence>
<dbReference type="InterPro" id="IPR036188">
    <property type="entry name" value="FAD/NAD-bd_sf"/>
</dbReference>
<gene>
    <name evidence="5" type="ORF">D4A35_05655</name>
</gene>
<evidence type="ECO:0000313" key="5">
    <source>
        <dbReference type="EMBL" id="QEZ68450.1"/>
    </source>
</evidence>
<evidence type="ECO:0000256" key="1">
    <source>
        <dbReference type="ARBA" id="ARBA00001974"/>
    </source>
</evidence>
<dbReference type="EMBL" id="CP032452">
    <property type="protein sequence ID" value="QEZ68450.1"/>
    <property type="molecule type" value="Genomic_DNA"/>
</dbReference>
<comment type="cofactor">
    <cofactor evidence="1">
        <name>FAD</name>
        <dbReference type="ChEBI" id="CHEBI:57692"/>
    </cofactor>
</comment>
<dbReference type="Pfam" id="PF01134">
    <property type="entry name" value="GIDA"/>
    <property type="match status" value="1"/>
</dbReference>
<dbReference type="InterPro" id="IPR040131">
    <property type="entry name" value="MnmG_N"/>
</dbReference>
<evidence type="ECO:0000259" key="4">
    <source>
        <dbReference type="Pfam" id="PF01134"/>
    </source>
</evidence>
<feature type="domain" description="MnmG N-terminal" evidence="4">
    <location>
        <begin position="9"/>
        <end position="84"/>
    </location>
</feature>
<name>A0A5P3XDB9_PARBF</name>